<evidence type="ECO:0000256" key="1">
    <source>
        <dbReference type="ARBA" id="ARBA00004496"/>
    </source>
</evidence>
<dbReference type="EMBL" id="BMWV01000014">
    <property type="protein sequence ID" value="GGY60884.1"/>
    <property type="molecule type" value="Genomic_DNA"/>
</dbReference>
<dbReference type="RefSeq" id="WP_131145072.1">
    <property type="nucleotide sequence ID" value="NZ_BMWV01000014.1"/>
</dbReference>
<evidence type="ECO:0000256" key="8">
    <source>
        <dbReference type="ARBA" id="ARBA00023277"/>
    </source>
</evidence>
<dbReference type="PANTHER" id="PTHR10091:SF0">
    <property type="entry name" value="GALACTOSE MUTAROTASE"/>
    <property type="match status" value="1"/>
</dbReference>
<keyword evidence="7 9" id="KW-0413">Isomerase</keyword>
<comment type="pathway">
    <text evidence="2 9">Carbohydrate metabolism; hexose metabolism.</text>
</comment>
<sequence length="354" mass="38943">MELSIEQEPFGTAPDGQSLSLYTLRNRSGMVVKITNFGGIITELHVPDKQGNLADVTFGFDEAAPYFTDAVPYFGALIGRYGNRIAGGRFVLDGQPVQLEVNNGKNHLHGGTLGFHRQVWHAVPLVTDLTIGLKLTYTSPDGDHGYPGKLEVTVTYELNDANELLVKYHATTDKATPVNLTQHAYFNLAGRGSILDHELTIHADRYTPIDADSIPLGPLAPVEGTPFDFRTPRTVGSRIDVADEQLKNGLGYDHNFVLNKPDSNVLGLAATLRDPVSGRVLELYTQEPGVQFYSGNFLDGSLTGKGWQFGHREALCLEPQHFPDSPNRPDYPSTILRPGQTYSTRSLYRFTVQS</sequence>
<evidence type="ECO:0000256" key="9">
    <source>
        <dbReference type="PIRNR" id="PIRNR005096"/>
    </source>
</evidence>
<dbReference type="CDD" id="cd09019">
    <property type="entry name" value="galactose_mutarotase_like"/>
    <property type="match status" value="1"/>
</dbReference>
<evidence type="ECO:0000313" key="15">
    <source>
        <dbReference type="Proteomes" id="UP000292307"/>
    </source>
</evidence>
<dbReference type="GO" id="GO:0033499">
    <property type="term" value="P:galactose catabolic process via UDP-galactose, Leloir pathway"/>
    <property type="evidence" value="ECO:0007669"/>
    <property type="project" value="TreeGrafter"/>
</dbReference>
<dbReference type="OrthoDB" id="9779408at2"/>
<dbReference type="Proteomes" id="UP000628442">
    <property type="component" value="Unassembled WGS sequence"/>
</dbReference>
<dbReference type="EMBL" id="CP036401">
    <property type="protein sequence ID" value="QBI00944.1"/>
    <property type="molecule type" value="Genomic_DNA"/>
</dbReference>
<evidence type="ECO:0000256" key="4">
    <source>
        <dbReference type="ARBA" id="ARBA00011245"/>
    </source>
</evidence>
<reference evidence="13" key="1">
    <citation type="journal article" date="2014" name="Int. J. Syst. Evol. Microbiol.">
        <title>Complete genome sequence of Corynebacterium casei LMG S-19264T (=DSM 44701T), isolated from a smear-ripened cheese.</title>
        <authorList>
            <consortium name="US DOE Joint Genome Institute (JGI-PGF)"/>
            <person name="Walter F."/>
            <person name="Albersmeier A."/>
            <person name="Kalinowski J."/>
            <person name="Ruckert C."/>
        </authorList>
    </citation>
    <scope>NUCLEOTIDE SEQUENCE</scope>
    <source>
        <strain evidence="13">KCTC 12343</strain>
    </source>
</reference>
<keyword evidence="5" id="KW-0963">Cytoplasm</keyword>
<dbReference type="InterPro" id="IPR014718">
    <property type="entry name" value="GH-type_carb-bd"/>
</dbReference>
<dbReference type="GO" id="GO:0005737">
    <property type="term" value="C:cytoplasm"/>
    <property type="evidence" value="ECO:0007669"/>
    <property type="project" value="UniProtKB-SubCell"/>
</dbReference>
<gene>
    <name evidence="13" type="primary">galM</name>
    <name evidence="14" type="ORF">EYF70_08870</name>
    <name evidence="13" type="ORF">GCM10007387_49390</name>
</gene>
<dbReference type="AlphaFoldDB" id="A0A411WW14"/>
<feature type="binding site" evidence="11">
    <location>
        <position position="253"/>
    </location>
    <ligand>
        <name>beta-D-galactose</name>
        <dbReference type="ChEBI" id="CHEBI:27667"/>
    </ligand>
</feature>
<dbReference type="EC" id="5.1.3.3" evidence="9"/>
<accession>A0A411WW14</accession>
<dbReference type="PIRSF" id="PIRSF005096">
    <property type="entry name" value="GALM"/>
    <property type="match status" value="1"/>
</dbReference>
<evidence type="ECO:0000256" key="3">
    <source>
        <dbReference type="ARBA" id="ARBA00006206"/>
    </source>
</evidence>
<keyword evidence="6" id="KW-0597">Phosphoprotein</keyword>
<feature type="active site" description="Proton acceptor" evidence="10">
    <location>
        <position position="318"/>
    </location>
</feature>
<keyword evidence="15" id="KW-1185">Reference proteome</keyword>
<comment type="subunit">
    <text evidence="4">Monomer.</text>
</comment>
<evidence type="ECO:0000313" key="14">
    <source>
        <dbReference type="EMBL" id="QBI00944.1"/>
    </source>
</evidence>
<evidence type="ECO:0000313" key="16">
    <source>
        <dbReference type="Proteomes" id="UP000628442"/>
    </source>
</evidence>
<organism evidence="13 16">
    <name type="scientific">Pseudoduganella albidiflava</name>
    <dbReference type="NCBI Taxonomy" id="321983"/>
    <lineage>
        <taxon>Bacteria</taxon>
        <taxon>Pseudomonadati</taxon>
        <taxon>Pseudomonadota</taxon>
        <taxon>Betaproteobacteria</taxon>
        <taxon>Burkholderiales</taxon>
        <taxon>Oxalobacteraceae</taxon>
        <taxon>Telluria group</taxon>
        <taxon>Pseudoduganella</taxon>
    </lineage>
</organism>
<comment type="subcellular location">
    <subcellularLocation>
        <location evidence="1">Cytoplasm</location>
    </subcellularLocation>
</comment>
<dbReference type="FunFam" id="2.70.98.10:FF:000003">
    <property type="entry name" value="Aldose 1-epimerase"/>
    <property type="match status" value="1"/>
</dbReference>
<feature type="binding site" evidence="12">
    <location>
        <begin position="183"/>
        <end position="185"/>
    </location>
    <ligand>
        <name>beta-D-galactose</name>
        <dbReference type="ChEBI" id="CHEBI:27667"/>
    </ligand>
</feature>
<dbReference type="SUPFAM" id="SSF74650">
    <property type="entry name" value="Galactose mutarotase-like"/>
    <property type="match status" value="1"/>
</dbReference>
<name>A0A411WW14_9BURK</name>
<evidence type="ECO:0000256" key="12">
    <source>
        <dbReference type="PIRSR" id="PIRSR005096-3"/>
    </source>
</evidence>
<dbReference type="Proteomes" id="UP000292307">
    <property type="component" value="Chromosome"/>
</dbReference>
<dbReference type="NCBIfam" id="NF008277">
    <property type="entry name" value="PRK11055.1"/>
    <property type="match status" value="1"/>
</dbReference>
<dbReference type="InterPro" id="IPR015443">
    <property type="entry name" value="Aldose_1-epimerase"/>
</dbReference>
<dbReference type="InterPro" id="IPR047215">
    <property type="entry name" value="Galactose_mutarotase-like"/>
</dbReference>
<comment type="similarity">
    <text evidence="3 9">Belongs to the aldose epimerase family.</text>
</comment>
<proteinExistence type="inferred from homology"/>
<dbReference type="PANTHER" id="PTHR10091">
    <property type="entry name" value="ALDOSE-1-EPIMERASE"/>
    <property type="match status" value="1"/>
</dbReference>
<reference evidence="13" key="3">
    <citation type="submission" date="2022-12" db="EMBL/GenBank/DDBJ databases">
        <authorList>
            <person name="Sun Q."/>
            <person name="Kim S."/>
        </authorList>
    </citation>
    <scope>NUCLEOTIDE SEQUENCE</scope>
    <source>
        <strain evidence="13">KCTC 12343</strain>
    </source>
</reference>
<protein>
    <recommendedName>
        <fullName evidence="9">Aldose 1-epimerase</fullName>
        <ecNumber evidence="9">5.1.3.3</ecNumber>
    </recommendedName>
</protein>
<evidence type="ECO:0000256" key="5">
    <source>
        <dbReference type="ARBA" id="ARBA00022490"/>
    </source>
</evidence>
<reference evidence="14 15" key="2">
    <citation type="submission" date="2019-02" db="EMBL/GenBank/DDBJ databases">
        <title>Draft Genome Sequences of Six Type Strains of the Genus Massilia.</title>
        <authorList>
            <person name="Miess H."/>
            <person name="Frediansyhah A."/>
            <person name="Gross H."/>
        </authorList>
    </citation>
    <scope>NUCLEOTIDE SEQUENCE [LARGE SCALE GENOMIC DNA]</scope>
    <source>
        <strain evidence="14 15">DSM 17472</strain>
    </source>
</reference>
<feature type="binding site" evidence="12">
    <location>
        <begin position="83"/>
        <end position="84"/>
    </location>
    <ligand>
        <name>beta-D-galactose</name>
        <dbReference type="ChEBI" id="CHEBI:27667"/>
    </ligand>
</feature>
<dbReference type="GO" id="GO:0030246">
    <property type="term" value="F:carbohydrate binding"/>
    <property type="evidence" value="ECO:0007669"/>
    <property type="project" value="InterPro"/>
</dbReference>
<keyword evidence="8 9" id="KW-0119">Carbohydrate metabolism</keyword>
<evidence type="ECO:0000256" key="10">
    <source>
        <dbReference type="PIRSR" id="PIRSR005096-1"/>
    </source>
</evidence>
<evidence type="ECO:0000256" key="7">
    <source>
        <dbReference type="ARBA" id="ARBA00023235"/>
    </source>
</evidence>
<dbReference type="Gene3D" id="2.70.98.10">
    <property type="match status" value="1"/>
</dbReference>
<dbReference type="GO" id="GO:0006006">
    <property type="term" value="P:glucose metabolic process"/>
    <property type="evidence" value="ECO:0007669"/>
    <property type="project" value="TreeGrafter"/>
</dbReference>
<evidence type="ECO:0000313" key="13">
    <source>
        <dbReference type="EMBL" id="GGY60884.1"/>
    </source>
</evidence>
<evidence type="ECO:0000256" key="6">
    <source>
        <dbReference type="ARBA" id="ARBA00022553"/>
    </source>
</evidence>
<evidence type="ECO:0000256" key="2">
    <source>
        <dbReference type="ARBA" id="ARBA00005028"/>
    </source>
</evidence>
<dbReference type="InterPro" id="IPR008183">
    <property type="entry name" value="Aldose_1/G6P_1-epimerase"/>
</dbReference>
<evidence type="ECO:0000256" key="11">
    <source>
        <dbReference type="PIRSR" id="PIRSR005096-2"/>
    </source>
</evidence>
<feature type="active site" description="Proton donor" evidence="10">
    <location>
        <position position="183"/>
    </location>
</feature>
<dbReference type="GO" id="GO:0004034">
    <property type="term" value="F:aldose 1-epimerase activity"/>
    <property type="evidence" value="ECO:0007669"/>
    <property type="project" value="UniProtKB-EC"/>
</dbReference>
<comment type="catalytic activity">
    <reaction evidence="9">
        <text>alpha-D-glucose = beta-D-glucose</text>
        <dbReference type="Rhea" id="RHEA:10264"/>
        <dbReference type="ChEBI" id="CHEBI:15903"/>
        <dbReference type="ChEBI" id="CHEBI:17925"/>
        <dbReference type="EC" id="5.1.3.3"/>
    </reaction>
</comment>
<dbReference type="InterPro" id="IPR011013">
    <property type="entry name" value="Gal_mutarotase_sf_dom"/>
</dbReference>
<dbReference type="Pfam" id="PF01263">
    <property type="entry name" value="Aldose_epim"/>
    <property type="match status" value="1"/>
</dbReference>